<comment type="caution">
    <text evidence="8">The sequence shown here is derived from an EMBL/GenBank/DDBJ whole genome shotgun (WGS) entry which is preliminary data.</text>
</comment>
<dbReference type="CDD" id="cd13690">
    <property type="entry name" value="PBP2_GluB"/>
    <property type="match status" value="1"/>
</dbReference>
<feature type="signal peptide" evidence="5">
    <location>
        <begin position="1"/>
        <end position="23"/>
    </location>
</feature>
<evidence type="ECO:0000259" key="6">
    <source>
        <dbReference type="SMART" id="SM00062"/>
    </source>
</evidence>
<dbReference type="Pfam" id="PF00497">
    <property type="entry name" value="SBP_bac_3"/>
    <property type="match status" value="1"/>
</dbReference>
<dbReference type="PROSITE" id="PS51257">
    <property type="entry name" value="PROKAR_LIPOPROTEIN"/>
    <property type="match status" value="1"/>
</dbReference>
<evidence type="ECO:0000313" key="8">
    <source>
        <dbReference type="EMBL" id="MBI9001341.1"/>
    </source>
</evidence>
<feature type="region of interest" description="Disordered" evidence="4">
    <location>
        <begin position="320"/>
        <end position="341"/>
    </location>
</feature>
<dbReference type="SMART" id="SM00062">
    <property type="entry name" value="PBPb"/>
    <property type="match status" value="1"/>
</dbReference>
<dbReference type="PANTHER" id="PTHR30085:SF6">
    <property type="entry name" value="ABC TRANSPORTER GLUTAMINE-BINDING PROTEIN GLNH"/>
    <property type="match status" value="1"/>
</dbReference>
<evidence type="ECO:0000256" key="5">
    <source>
        <dbReference type="SAM" id="SignalP"/>
    </source>
</evidence>
<reference evidence="8 9" key="1">
    <citation type="submission" date="2020-12" db="EMBL/GenBank/DDBJ databases">
        <title>Genome public.</title>
        <authorList>
            <person name="Sun Q."/>
        </authorList>
    </citation>
    <scope>NUCLEOTIDE SEQUENCE [LARGE SCALE GENOMIC DNA]</scope>
    <source>
        <strain evidence="8 9">CCM 8864</strain>
    </source>
</reference>
<accession>A0ABS0VY79</accession>
<evidence type="ECO:0000259" key="7">
    <source>
        <dbReference type="SMART" id="SM00079"/>
    </source>
</evidence>
<dbReference type="InterPro" id="IPR001638">
    <property type="entry name" value="Solute-binding_3/MltF_N"/>
</dbReference>
<feature type="domain" description="Solute-binding protein family 3/N-terminal" evidence="6">
    <location>
        <begin position="89"/>
        <end position="316"/>
    </location>
</feature>
<evidence type="ECO:0000256" key="1">
    <source>
        <dbReference type="ARBA" id="ARBA00010333"/>
    </source>
</evidence>
<evidence type="ECO:0000256" key="4">
    <source>
        <dbReference type="SAM" id="MobiDB-lite"/>
    </source>
</evidence>
<name>A0ABS0VY79_9CORY</name>
<keyword evidence="3 5" id="KW-0732">Signal</keyword>
<keyword evidence="2" id="KW-0813">Transport</keyword>
<protein>
    <submittedName>
        <fullName evidence="8">Glutamate ABC transporter substrate-binding protein</fullName>
    </submittedName>
</protein>
<dbReference type="SUPFAM" id="SSF53850">
    <property type="entry name" value="Periplasmic binding protein-like II"/>
    <property type="match status" value="1"/>
</dbReference>
<gene>
    <name evidence="8" type="ORF">JDV76_10235</name>
</gene>
<evidence type="ECO:0000313" key="9">
    <source>
        <dbReference type="Proteomes" id="UP000625574"/>
    </source>
</evidence>
<organism evidence="8 9">
    <name type="scientific">Corynebacterium marambiense</name>
    <dbReference type="NCBI Taxonomy" id="2765364"/>
    <lineage>
        <taxon>Bacteria</taxon>
        <taxon>Bacillati</taxon>
        <taxon>Actinomycetota</taxon>
        <taxon>Actinomycetes</taxon>
        <taxon>Mycobacteriales</taxon>
        <taxon>Corynebacteriaceae</taxon>
        <taxon>Corynebacterium</taxon>
    </lineage>
</organism>
<dbReference type="EMBL" id="JAEIOT010000011">
    <property type="protein sequence ID" value="MBI9001341.1"/>
    <property type="molecule type" value="Genomic_DNA"/>
</dbReference>
<evidence type="ECO:0000256" key="2">
    <source>
        <dbReference type="ARBA" id="ARBA00022448"/>
    </source>
</evidence>
<feature type="compositionally biased region" description="Basic and acidic residues" evidence="4">
    <location>
        <begin position="327"/>
        <end position="341"/>
    </location>
</feature>
<dbReference type="SMART" id="SM00079">
    <property type="entry name" value="PBPe"/>
    <property type="match status" value="1"/>
</dbReference>
<dbReference type="InterPro" id="IPR001320">
    <property type="entry name" value="Iontro_rcpt_C"/>
</dbReference>
<dbReference type="Gene3D" id="3.40.190.10">
    <property type="entry name" value="Periplasmic binding protein-like II"/>
    <property type="match status" value="2"/>
</dbReference>
<dbReference type="PANTHER" id="PTHR30085">
    <property type="entry name" value="AMINO ACID ABC TRANSPORTER PERMEASE"/>
    <property type="match status" value="1"/>
</dbReference>
<feature type="chain" id="PRO_5046542537" evidence="5">
    <location>
        <begin position="24"/>
        <end position="341"/>
    </location>
</feature>
<dbReference type="RefSeq" id="WP_198736792.1">
    <property type="nucleotide sequence ID" value="NZ_JAEIOT010000011.1"/>
</dbReference>
<dbReference type="InterPro" id="IPR051455">
    <property type="entry name" value="Bact_solute-bind_prot3"/>
</dbReference>
<comment type="similarity">
    <text evidence="1">Belongs to the bacterial solute-binding protein 3 family.</text>
</comment>
<sequence>MRYRHRLATAVLVAAAVTVASCARPDHDESQPAWVSTTGSSLPLPPGAVVEKAGSNPGKPILVDGLLGSRRPGNENVEDRVPAILARGRLIVGVDQSQNLLSFRDSTTGELEGFEVDLAREIARDIFGDPSKVDFRFVDSADRVLALEAGTVDIVVRSLTITRSRQDQIAFSTPYFTARTRILAMESSNISSLADLEGRTVCVTNGSTAAERARSLAPEADLLLVRNWADCLVAVQQYQADAVISDDAILSGIAEQDPYTRLVGPALGEAHYGVGIASPGYRHDTDGLIRQVNATIERVRQDGTWWMLYNRWLGPYQSTAGPPPLDYRPEPERDMQQKDEG</sequence>
<evidence type="ECO:0000256" key="3">
    <source>
        <dbReference type="ARBA" id="ARBA00022729"/>
    </source>
</evidence>
<feature type="domain" description="Ionotropic glutamate receptor C-terminal" evidence="7">
    <location>
        <begin position="89"/>
        <end position="315"/>
    </location>
</feature>
<keyword evidence="9" id="KW-1185">Reference proteome</keyword>
<proteinExistence type="inferred from homology"/>
<dbReference type="Proteomes" id="UP000625574">
    <property type="component" value="Unassembled WGS sequence"/>
</dbReference>